<dbReference type="SUPFAM" id="SSF55874">
    <property type="entry name" value="ATPase domain of HSP90 chaperone/DNA topoisomerase II/histidine kinase"/>
    <property type="match status" value="1"/>
</dbReference>
<dbReference type="GO" id="GO:0005524">
    <property type="term" value="F:ATP binding"/>
    <property type="evidence" value="ECO:0007669"/>
    <property type="project" value="UniProtKB-KW"/>
</dbReference>
<dbReference type="NCBIfam" id="NF003555">
    <property type="entry name" value="PRK05218.1"/>
    <property type="match status" value="1"/>
</dbReference>
<evidence type="ECO:0000256" key="5">
    <source>
        <dbReference type="ARBA" id="ARBA00022824"/>
    </source>
</evidence>
<dbReference type="PROSITE" id="PS00298">
    <property type="entry name" value="HSP90"/>
    <property type="match status" value="1"/>
</dbReference>
<dbReference type="Gene3D" id="1.20.120.790">
    <property type="entry name" value="Heat shock protein 90, C-terminal domain"/>
    <property type="match status" value="1"/>
</dbReference>
<dbReference type="InterPro" id="IPR001404">
    <property type="entry name" value="Hsp90_fam"/>
</dbReference>
<evidence type="ECO:0000256" key="4">
    <source>
        <dbReference type="ARBA" id="ARBA00022741"/>
    </source>
</evidence>
<dbReference type="SMART" id="SM00387">
    <property type="entry name" value="HATPase_c"/>
    <property type="match status" value="1"/>
</dbReference>
<proteinExistence type="inferred from homology"/>
<dbReference type="GO" id="GO:0140662">
    <property type="term" value="F:ATP-dependent protein folding chaperone"/>
    <property type="evidence" value="ECO:0007669"/>
    <property type="project" value="InterPro"/>
</dbReference>
<dbReference type="PANTHER" id="PTHR11528">
    <property type="entry name" value="HEAT SHOCK PROTEIN 90 FAMILY MEMBER"/>
    <property type="match status" value="1"/>
</dbReference>
<evidence type="ECO:0000256" key="8">
    <source>
        <dbReference type="ARBA" id="ARBA00023180"/>
    </source>
</evidence>
<evidence type="ECO:0000256" key="9">
    <source>
        <dbReference type="ARBA" id="ARBA00023186"/>
    </source>
</evidence>
<organism evidence="15 16">
    <name type="scientific">Clitoria ternatea</name>
    <name type="common">Butterfly pea</name>
    <dbReference type="NCBI Taxonomy" id="43366"/>
    <lineage>
        <taxon>Eukaryota</taxon>
        <taxon>Viridiplantae</taxon>
        <taxon>Streptophyta</taxon>
        <taxon>Embryophyta</taxon>
        <taxon>Tracheophyta</taxon>
        <taxon>Spermatophyta</taxon>
        <taxon>Magnoliopsida</taxon>
        <taxon>eudicotyledons</taxon>
        <taxon>Gunneridae</taxon>
        <taxon>Pentapetalae</taxon>
        <taxon>rosids</taxon>
        <taxon>fabids</taxon>
        <taxon>Fabales</taxon>
        <taxon>Fabaceae</taxon>
        <taxon>Papilionoideae</taxon>
        <taxon>50 kb inversion clade</taxon>
        <taxon>NPAAA clade</taxon>
        <taxon>indigoferoid/millettioid clade</taxon>
        <taxon>Phaseoleae</taxon>
        <taxon>Clitoria</taxon>
    </lineage>
</organism>
<dbReference type="InterPro" id="IPR037196">
    <property type="entry name" value="HSP90_C"/>
</dbReference>
<feature type="binding site" evidence="12">
    <location>
        <position position="225"/>
    </location>
    <ligand>
        <name>ATP</name>
        <dbReference type="ChEBI" id="CHEBI:30616"/>
    </ligand>
</feature>
<evidence type="ECO:0000256" key="13">
    <source>
        <dbReference type="SAM" id="MobiDB-lite"/>
    </source>
</evidence>
<evidence type="ECO:0000256" key="12">
    <source>
        <dbReference type="PIRSR" id="PIRSR002583-1"/>
    </source>
</evidence>
<dbReference type="GO" id="GO:0051082">
    <property type="term" value="F:unfolded protein binding"/>
    <property type="evidence" value="ECO:0007669"/>
    <property type="project" value="InterPro"/>
</dbReference>
<dbReference type="FunFam" id="3.40.50.11260:FF:000006">
    <property type="entry name" value="endoplasmin homolog"/>
    <property type="match status" value="1"/>
</dbReference>
<evidence type="ECO:0000256" key="2">
    <source>
        <dbReference type="ARBA" id="ARBA00008239"/>
    </source>
</evidence>
<feature type="binding site" evidence="12">
    <location>
        <position position="168"/>
    </location>
    <ligand>
        <name>ATP</name>
        <dbReference type="ChEBI" id="CHEBI:30616"/>
    </ligand>
</feature>
<keyword evidence="3" id="KW-0732">Signal</keyword>
<dbReference type="PRINTS" id="PR00775">
    <property type="entry name" value="HEATSHOCK90"/>
</dbReference>
<sequence length="871" mass="99811">MAMVNLGFGVVLWGRLQHSFFSTSKQTEQPNKIMPRINDPISDRISSVEEATRNTFIMRKWTLASVLLLLSLLFLFADQGRKFQANAEGDSDDVVDPPKVEEKLGAVPHGHSTDSDVAKREAESISKRSLRSNAEKFEFQAEVSRLMDIIINSLYSNKDIFLRELISNASDALDKIRFLSLTDKEVLGEGDNTKLDIQIKLDKEKKILSIRDRGIGMTKEDLIKNLGTIAKSGTSAFVEKMQTSGDLNLIGQFGVGFYSVYLVADYVEVISKHNDDKQYVWESKADGAFAISEDTWNEPLGRGTEIRLHLKDEAGEYLEESKLKELVKRYSEFINFPIYIWASKEVDVEVPADEDDSSEEEDSESSSKEESEDEDADKSDDEEKKPKTKTVKETTYEWELLNDVKAIWLRNPKDVTDEEYTKFYHSLAKDFSAEKPLAWSHFTAEGDVEFKAVLFVPPKAPHDLYEGYYNSNKSNLKLYVRRVFISDEFDELLPKYLSFLKGLVDSDTLPLNVSREMLQQHSSLKTIKKKLIRKALDMIRRIADEDPDESSDKEKKEEVASDNDEKKGQYTKFWNEFGKSIKLGIIEDATNRNRLAKLLRFESTKSEGKLTSLDQYISRMKAGQKDIFYITGTSKEQLEKSPFLERLKKKNYEVIFFTDPVDEYLMQYLMDYEDKKFQNVSKEGLKLGKDSKDKELKESFKDLTKWWKKALSGDNVDDVKISNRLDNTPCVVVTSKFGWSANMERIMQSQTLSDASKQAYMRGKRVLEVNPRHPIIKELRERVVKNPEDESVKQTAQLMYQTALFESGFLLNDPKDFANRIYDSVKSSLDISPEATVEEEDETEVEAESDAKEDASTSKPEADDDDVKDEL</sequence>
<feature type="domain" description="Histidine kinase/HSP90-like ATPase" evidence="14">
    <location>
        <begin position="157"/>
        <end position="314"/>
    </location>
</feature>
<feature type="compositionally biased region" description="Acidic residues" evidence="13">
    <location>
        <begin position="836"/>
        <end position="848"/>
    </location>
</feature>
<evidence type="ECO:0000313" key="15">
    <source>
        <dbReference type="EMBL" id="KAK7280756.1"/>
    </source>
</evidence>
<keyword evidence="4 12" id="KW-0547">Nucleotide-binding</keyword>
<comment type="subcellular location">
    <subcellularLocation>
        <location evidence="1">Endoplasmic reticulum lumen</location>
    </subcellularLocation>
</comment>
<reference evidence="15 16" key="1">
    <citation type="submission" date="2024-01" db="EMBL/GenBank/DDBJ databases">
        <title>The genomes of 5 underutilized Papilionoideae crops provide insights into root nodulation and disease resistance.</title>
        <authorList>
            <person name="Yuan L."/>
        </authorList>
    </citation>
    <scope>NUCLEOTIDE SEQUENCE [LARGE SCALE GENOMIC DNA]</scope>
    <source>
        <strain evidence="15">LY-2023</strain>
        <tissue evidence="15">Leaf</tissue>
    </source>
</reference>
<dbReference type="EMBL" id="JAYKXN010000006">
    <property type="protein sequence ID" value="KAK7280756.1"/>
    <property type="molecule type" value="Genomic_DNA"/>
</dbReference>
<keyword evidence="9" id="KW-0143">Chaperone</keyword>
<feature type="region of interest" description="Disordered" evidence="13">
    <location>
        <begin position="350"/>
        <end position="390"/>
    </location>
</feature>
<feature type="region of interest" description="Disordered" evidence="13">
    <location>
        <begin position="828"/>
        <end position="871"/>
    </location>
</feature>
<evidence type="ECO:0000256" key="3">
    <source>
        <dbReference type="ARBA" id="ARBA00022729"/>
    </source>
</evidence>
<feature type="binding site" evidence="12">
    <location>
        <position position="304"/>
    </location>
    <ligand>
        <name>ATP</name>
        <dbReference type="ChEBI" id="CHEBI:30616"/>
    </ligand>
</feature>
<dbReference type="Pfam" id="PF13589">
    <property type="entry name" value="HATPase_c_3"/>
    <property type="match status" value="1"/>
</dbReference>
<dbReference type="PIRSF" id="PIRSF002583">
    <property type="entry name" value="Hsp90"/>
    <property type="match status" value="1"/>
</dbReference>
<comment type="similarity">
    <text evidence="2">Belongs to the heat shock protein 90 family.</text>
</comment>
<dbReference type="FunFam" id="3.30.565.10:FF:000005">
    <property type="entry name" value="Heat shock protein 90"/>
    <property type="match status" value="1"/>
</dbReference>
<evidence type="ECO:0000256" key="11">
    <source>
        <dbReference type="ARBA" id="ARBA00076587"/>
    </source>
</evidence>
<feature type="binding site" evidence="12">
    <location>
        <position position="515"/>
    </location>
    <ligand>
        <name>ATP</name>
        <dbReference type="ChEBI" id="CHEBI:30616"/>
    </ligand>
</feature>
<dbReference type="AlphaFoldDB" id="A0AAN9FT88"/>
<keyword evidence="16" id="KW-1185">Reference proteome</keyword>
<evidence type="ECO:0000256" key="10">
    <source>
        <dbReference type="ARBA" id="ARBA00073396"/>
    </source>
</evidence>
<feature type="binding site" evidence="12">
    <location>
        <position position="217"/>
    </location>
    <ligand>
        <name>ATP</name>
        <dbReference type="ChEBI" id="CHEBI:30616"/>
    </ligand>
</feature>
<feature type="compositionally biased region" description="Basic and acidic residues" evidence="13">
    <location>
        <begin position="381"/>
        <end position="390"/>
    </location>
</feature>
<evidence type="ECO:0000256" key="7">
    <source>
        <dbReference type="ARBA" id="ARBA00022840"/>
    </source>
</evidence>
<feature type="region of interest" description="Disordered" evidence="13">
    <location>
        <begin position="543"/>
        <end position="564"/>
    </location>
</feature>
<feature type="compositionally biased region" description="Acidic residues" evidence="13">
    <location>
        <begin position="350"/>
        <end position="380"/>
    </location>
</feature>
<dbReference type="HAMAP" id="MF_00505">
    <property type="entry name" value="HSP90"/>
    <property type="match status" value="1"/>
</dbReference>
<dbReference type="InterPro" id="IPR020568">
    <property type="entry name" value="Ribosomal_Su5_D2-typ_SF"/>
</dbReference>
<protein>
    <recommendedName>
        <fullName evidence="10">Endoplasmin homolog</fullName>
    </recommendedName>
    <alternativeName>
        <fullName evidence="11">Glucose-regulated protein 94 homolog</fullName>
    </alternativeName>
</protein>
<dbReference type="InterPro" id="IPR020575">
    <property type="entry name" value="Hsp90_N"/>
</dbReference>
<dbReference type="InterPro" id="IPR003594">
    <property type="entry name" value="HATPase_dom"/>
</dbReference>
<evidence type="ECO:0000259" key="14">
    <source>
        <dbReference type="SMART" id="SM00387"/>
    </source>
</evidence>
<feature type="binding site" evidence="12">
    <location>
        <position position="231"/>
    </location>
    <ligand>
        <name>ATP</name>
        <dbReference type="ChEBI" id="CHEBI:30616"/>
    </ligand>
</feature>
<feature type="binding site" evidence="12">
    <location>
        <position position="164"/>
    </location>
    <ligand>
        <name>ATP</name>
        <dbReference type="ChEBI" id="CHEBI:30616"/>
    </ligand>
</feature>
<dbReference type="FunFam" id="1.20.120.790:FF:000005">
    <property type="entry name" value="Endoplasmin-like isoform B"/>
    <property type="match status" value="1"/>
</dbReference>
<dbReference type="Gene3D" id="3.30.565.10">
    <property type="entry name" value="Histidine kinase-like ATPase, C-terminal domain"/>
    <property type="match status" value="1"/>
</dbReference>
<dbReference type="Gene3D" id="3.40.50.11260">
    <property type="match status" value="1"/>
</dbReference>
<dbReference type="Pfam" id="PF00183">
    <property type="entry name" value="HSP90"/>
    <property type="match status" value="1"/>
</dbReference>
<comment type="caution">
    <text evidence="15">The sequence shown here is derived from an EMBL/GenBank/DDBJ whole genome shotgun (WGS) entry which is preliminary data.</text>
</comment>
<dbReference type="FunFam" id="3.30.230.80:FF:000006">
    <property type="entry name" value="endoplasmin homolog"/>
    <property type="match status" value="1"/>
</dbReference>
<keyword evidence="6" id="KW-0106">Calcium</keyword>
<keyword evidence="8" id="KW-0325">Glycoprotein</keyword>
<keyword evidence="5" id="KW-0256">Endoplasmic reticulum</keyword>
<feature type="binding site" evidence="12">
    <location>
        <begin position="232"/>
        <end position="233"/>
    </location>
    <ligand>
        <name>ATP</name>
        <dbReference type="ChEBI" id="CHEBI:30616"/>
    </ligand>
</feature>
<accession>A0AAN9FT88</accession>
<dbReference type="SUPFAM" id="SSF54211">
    <property type="entry name" value="Ribosomal protein S5 domain 2-like"/>
    <property type="match status" value="1"/>
</dbReference>
<feature type="binding site" evidence="12">
    <location>
        <begin position="252"/>
        <end position="257"/>
    </location>
    <ligand>
        <name>ATP</name>
        <dbReference type="ChEBI" id="CHEBI:30616"/>
    </ligand>
</feature>
<dbReference type="Gene3D" id="3.30.230.80">
    <property type="match status" value="1"/>
</dbReference>
<evidence type="ECO:0000256" key="6">
    <source>
        <dbReference type="ARBA" id="ARBA00022837"/>
    </source>
</evidence>
<evidence type="ECO:0000313" key="16">
    <source>
        <dbReference type="Proteomes" id="UP001359559"/>
    </source>
</evidence>
<gene>
    <name evidence="15" type="ORF">RJT34_25823</name>
</gene>
<keyword evidence="7 12" id="KW-0067">ATP-binding</keyword>
<dbReference type="InterPro" id="IPR019805">
    <property type="entry name" value="Heat_shock_protein_90_CS"/>
</dbReference>
<dbReference type="InterPro" id="IPR036890">
    <property type="entry name" value="HATPase_C_sf"/>
</dbReference>
<evidence type="ECO:0000256" key="1">
    <source>
        <dbReference type="ARBA" id="ARBA00004319"/>
    </source>
</evidence>
<feature type="binding site" evidence="12">
    <location>
        <position position="212"/>
    </location>
    <ligand>
        <name>ATP</name>
        <dbReference type="ChEBI" id="CHEBI:30616"/>
    </ligand>
</feature>
<dbReference type="GO" id="GO:0016887">
    <property type="term" value="F:ATP hydrolysis activity"/>
    <property type="evidence" value="ECO:0007669"/>
    <property type="project" value="InterPro"/>
</dbReference>
<name>A0AAN9FT88_CLITE</name>
<dbReference type="Proteomes" id="UP001359559">
    <property type="component" value="Unassembled WGS sequence"/>
</dbReference>
<dbReference type="SUPFAM" id="SSF110942">
    <property type="entry name" value="HSP90 C-terminal domain"/>
    <property type="match status" value="1"/>
</dbReference>
<dbReference type="GO" id="GO:0005788">
    <property type="term" value="C:endoplasmic reticulum lumen"/>
    <property type="evidence" value="ECO:0007669"/>
    <property type="project" value="UniProtKB-SubCell"/>
</dbReference>
<dbReference type="CDD" id="cd16927">
    <property type="entry name" value="HATPase_Hsp90-like"/>
    <property type="match status" value="1"/>
</dbReference>
<feature type="compositionally biased region" description="Acidic residues" evidence="13">
    <location>
        <begin position="862"/>
        <end position="871"/>
    </location>
</feature>